<dbReference type="AlphaFoldDB" id="A0A410RSH5"/>
<evidence type="ECO:0000313" key="1">
    <source>
        <dbReference type="EMBL" id="QAT84859.1"/>
    </source>
</evidence>
<reference evidence="1 2" key="1">
    <citation type="submission" date="2018-12" db="EMBL/GenBank/DDBJ databases">
        <title>Complete Genome Sequence of the Corallopyronin A producing Myxobacterium Corallococcus coralloides B035.</title>
        <authorList>
            <person name="Bouhired S.M."/>
            <person name="Rupp O."/>
            <person name="Blom J."/>
            <person name="Schaeberle T.F."/>
            <person name="Kehraus S."/>
            <person name="Schiefer A."/>
            <person name="Pfarr K."/>
            <person name="Goesmann A."/>
            <person name="Hoerauf A."/>
            <person name="Koenig G.M."/>
        </authorList>
    </citation>
    <scope>NUCLEOTIDE SEQUENCE [LARGE SCALE GENOMIC DNA]</scope>
    <source>
        <strain evidence="1 2">B035</strain>
    </source>
</reference>
<gene>
    <name evidence="1" type="ORF">EJ065_3296</name>
</gene>
<dbReference type="Proteomes" id="UP000288758">
    <property type="component" value="Chromosome"/>
</dbReference>
<accession>A0A410RSH5</accession>
<dbReference type="EMBL" id="CP034669">
    <property type="protein sequence ID" value="QAT84859.1"/>
    <property type="molecule type" value="Genomic_DNA"/>
</dbReference>
<name>A0A410RSH5_CORCK</name>
<protein>
    <submittedName>
        <fullName evidence="1">Uncharacterized protein</fullName>
    </submittedName>
</protein>
<dbReference type="RefSeq" id="WP_128796729.1">
    <property type="nucleotide sequence ID" value="NZ_CP034669.1"/>
</dbReference>
<sequence length="499" mass="55046">MGVINYAGNLSAAVILTWRGETVANAISTALNQFPYTLANESVTEFTITATTGAKAVVLTRKATKAQRFFNDTLNTYTIAPTSGIDLDVLVAAGTRANCTIDLTFTYARFFDALLEQMTLTGPALNNLANPRDSKAILDTFTHSSAAGKISIDYKAATRSLKSLPCRLVKSDVKPGLSGKPPEVTLTFELDFLTGIDSVRREAMRKLIAMDWSKIARLGTDAASRKPELLLWRKNVRAYLINYTDLARGEQFRTGLVNRHKGKSAVALATDLRDDIDGLVVTANHWGQAREDFKAERHQRLLSDLFGTLHQSTWMSSPVNLLREIIGVFKLTLEQRAALTLQYGAGHCGEHAEISFTVLSDIINSPGAQIAHAVFTGNANIDHAFVVYNLDVDTVIRTLSTARNNSRVSKGAEIAVWNLRDTITRNAPRRGFVMDPYLDKTVVKPTADELLTALNNKTRKDSAKDTDFLAFLREYPHGFTVLDLRGKTEAERKTLVKHV</sequence>
<evidence type="ECO:0000313" key="2">
    <source>
        <dbReference type="Proteomes" id="UP000288758"/>
    </source>
</evidence>
<organism evidence="1 2">
    <name type="scientific">Corallococcus coralloides</name>
    <name type="common">Myxococcus coralloides</name>
    <dbReference type="NCBI Taxonomy" id="184914"/>
    <lineage>
        <taxon>Bacteria</taxon>
        <taxon>Pseudomonadati</taxon>
        <taxon>Myxococcota</taxon>
        <taxon>Myxococcia</taxon>
        <taxon>Myxococcales</taxon>
        <taxon>Cystobacterineae</taxon>
        <taxon>Myxococcaceae</taxon>
        <taxon>Corallococcus</taxon>
    </lineage>
</organism>
<proteinExistence type="predicted"/>